<gene>
    <name evidence="6" type="ORF">A2113_03780</name>
</gene>
<evidence type="ECO:0000313" key="6">
    <source>
        <dbReference type="EMBL" id="OGY21650.1"/>
    </source>
</evidence>
<dbReference type="GO" id="GO:0016881">
    <property type="term" value="F:acid-amino acid ligase activity"/>
    <property type="evidence" value="ECO:0007669"/>
    <property type="project" value="InterPro"/>
</dbReference>
<organism evidence="6 7">
    <name type="scientific">Candidatus Woykebacteria bacterium GWA1_44_8</name>
    <dbReference type="NCBI Taxonomy" id="1802591"/>
    <lineage>
        <taxon>Bacteria</taxon>
        <taxon>Candidatus Woykeibacteriota</taxon>
    </lineage>
</organism>
<evidence type="ECO:0000256" key="1">
    <source>
        <dbReference type="ARBA" id="ARBA00022598"/>
    </source>
</evidence>
<feature type="domain" description="Mur ligase C-terminal" evidence="4">
    <location>
        <begin position="251"/>
        <end position="364"/>
    </location>
</feature>
<dbReference type="AlphaFoldDB" id="A0A1G1W237"/>
<keyword evidence="1" id="KW-0436">Ligase</keyword>
<dbReference type="InterPro" id="IPR013221">
    <property type="entry name" value="Mur_ligase_cen"/>
</dbReference>
<dbReference type="PANTHER" id="PTHR43024">
    <property type="entry name" value="UDP-N-ACETYLMURAMOYL-TRIPEPTIDE--D-ALANYL-D-ALANINE LIGASE"/>
    <property type="match status" value="1"/>
</dbReference>
<protein>
    <recommendedName>
        <fullName evidence="8">UDP-N-acetylmuramoyl-tripeptide--D-alanyl-D-alanine ligase</fullName>
    </recommendedName>
</protein>
<evidence type="ECO:0008006" key="8">
    <source>
        <dbReference type="Google" id="ProtNLM"/>
    </source>
</evidence>
<dbReference type="Proteomes" id="UP000176299">
    <property type="component" value="Unassembled WGS sequence"/>
</dbReference>
<dbReference type="Gene3D" id="3.90.190.20">
    <property type="entry name" value="Mur ligase, C-terminal domain"/>
    <property type="match status" value="1"/>
</dbReference>
<comment type="caution">
    <text evidence="6">The sequence shown here is derived from an EMBL/GenBank/DDBJ whole genome shotgun (WGS) entry which is preliminary data.</text>
</comment>
<dbReference type="InterPro" id="IPR036565">
    <property type="entry name" value="Mur-like_cat_sf"/>
</dbReference>
<dbReference type="SUPFAM" id="SSF53244">
    <property type="entry name" value="MurD-like peptide ligases, peptide-binding domain"/>
    <property type="match status" value="1"/>
</dbReference>
<sequence>MNPKSIFHNSRRVTAKIWLALHKNVEVIGVTGSYGKTNTTLAIATVLAEKFKVLQTDINLDTRFNIPITVLKLGDHQKLVLEYGIDRIGEMDFHLFVARPNIAVVTGITPVHADSAHLGSLENIIKEKGELAAAVPKNGWVIINWDDQHARKIADLIDSTVIFYGRNRYRCQFWASHIKTSFRGTTFQLHFQSASHTVKIPLIGRHHVYTAMAAAIVGTLCGLKWREITAGLAKLIPLDGRGNLEPGPKETVILNDARRANPASTVAGLQTLADLSAKRKIAVLGEMGELGKYSEEGHRSVGHKAAETKPDYLICVGGATKYIAEEARKGMRKNQVILVKDVFEAAGVLSGILQKGDLWYLKGSLLKHLERIPLIIEGRDVDPDEIAAKRYEVYR</sequence>
<dbReference type="Gene3D" id="3.40.1190.10">
    <property type="entry name" value="Mur-like, catalytic domain"/>
    <property type="match status" value="1"/>
</dbReference>
<reference evidence="6 7" key="1">
    <citation type="journal article" date="2016" name="Nat. Commun.">
        <title>Thousands of microbial genomes shed light on interconnected biogeochemical processes in an aquifer system.</title>
        <authorList>
            <person name="Anantharaman K."/>
            <person name="Brown C.T."/>
            <person name="Hug L.A."/>
            <person name="Sharon I."/>
            <person name="Castelle C.J."/>
            <person name="Probst A.J."/>
            <person name="Thomas B.C."/>
            <person name="Singh A."/>
            <person name="Wilkins M.J."/>
            <person name="Karaoz U."/>
            <person name="Brodie E.L."/>
            <person name="Williams K.H."/>
            <person name="Hubbard S.S."/>
            <person name="Banfield J.F."/>
        </authorList>
    </citation>
    <scope>NUCLEOTIDE SEQUENCE [LARGE SCALE GENOMIC DNA]</scope>
</reference>
<dbReference type="Pfam" id="PF02875">
    <property type="entry name" value="Mur_ligase_C"/>
    <property type="match status" value="1"/>
</dbReference>
<dbReference type="SUPFAM" id="SSF53623">
    <property type="entry name" value="MurD-like peptide ligases, catalytic domain"/>
    <property type="match status" value="1"/>
</dbReference>
<keyword evidence="3" id="KW-0067">ATP-binding</keyword>
<dbReference type="EMBL" id="MHCN01000011">
    <property type="protein sequence ID" value="OGY21650.1"/>
    <property type="molecule type" value="Genomic_DNA"/>
</dbReference>
<dbReference type="InterPro" id="IPR004101">
    <property type="entry name" value="Mur_ligase_C"/>
</dbReference>
<evidence type="ECO:0000256" key="3">
    <source>
        <dbReference type="ARBA" id="ARBA00022840"/>
    </source>
</evidence>
<keyword evidence="2" id="KW-0547">Nucleotide-binding</keyword>
<dbReference type="Pfam" id="PF08245">
    <property type="entry name" value="Mur_ligase_M"/>
    <property type="match status" value="1"/>
</dbReference>
<evidence type="ECO:0000259" key="4">
    <source>
        <dbReference type="Pfam" id="PF02875"/>
    </source>
</evidence>
<dbReference type="GO" id="GO:0005524">
    <property type="term" value="F:ATP binding"/>
    <property type="evidence" value="ECO:0007669"/>
    <property type="project" value="UniProtKB-KW"/>
</dbReference>
<name>A0A1G1W237_9BACT</name>
<accession>A0A1G1W237</accession>
<dbReference type="PANTHER" id="PTHR43024:SF1">
    <property type="entry name" value="UDP-N-ACETYLMURAMOYL-TRIPEPTIDE--D-ALANYL-D-ALANINE LIGASE"/>
    <property type="match status" value="1"/>
</dbReference>
<feature type="domain" description="Mur ligase central" evidence="5">
    <location>
        <begin position="30"/>
        <end position="217"/>
    </location>
</feature>
<evidence type="ECO:0000256" key="2">
    <source>
        <dbReference type="ARBA" id="ARBA00022741"/>
    </source>
</evidence>
<evidence type="ECO:0000259" key="5">
    <source>
        <dbReference type="Pfam" id="PF08245"/>
    </source>
</evidence>
<dbReference type="InterPro" id="IPR051046">
    <property type="entry name" value="MurCDEF_CellWall_CoF430Synth"/>
</dbReference>
<proteinExistence type="predicted"/>
<evidence type="ECO:0000313" key="7">
    <source>
        <dbReference type="Proteomes" id="UP000176299"/>
    </source>
</evidence>
<dbReference type="STRING" id="1802591.A2113_03780"/>
<dbReference type="InterPro" id="IPR036615">
    <property type="entry name" value="Mur_ligase_C_dom_sf"/>
</dbReference>